<dbReference type="Proteomes" id="UP000770661">
    <property type="component" value="Unassembled WGS sequence"/>
</dbReference>
<gene>
    <name evidence="1" type="ORF">GWK47_002105</name>
</gene>
<accession>A0A8J5CIN7</accession>
<organism evidence="1 2">
    <name type="scientific">Chionoecetes opilio</name>
    <name type="common">Atlantic snow crab</name>
    <name type="synonym">Cancer opilio</name>
    <dbReference type="NCBI Taxonomy" id="41210"/>
    <lineage>
        <taxon>Eukaryota</taxon>
        <taxon>Metazoa</taxon>
        <taxon>Ecdysozoa</taxon>
        <taxon>Arthropoda</taxon>
        <taxon>Crustacea</taxon>
        <taxon>Multicrustacea</taxon>
        <taxon>Malacostraca</taxon>
        <taxon>Eumalacostraca</taxon>
        <taxon>Eucarida</taxon>
        <taxon>Decapoda</taxon>
        <taxon>Pleocyemata</taxon>
        <taxon>Brachyura</taxon>
        <taxon>Eubrachyura</taxon>
        <taxon>Majoidea</taxon>
        <taxon>Majidae</taxon>
        <taxon>Chionoecetes</taxon>
    </lineage>
</organism>
<sequence length="167" mass="18674">MHPPTVVTSSYRHLYQLRRGPHTAGVAQLLVDPPKMRQRRVWVRPPRHPGARRPTSLAVRLPTLTPTAPLPPVVPCRGEVSGFLTLPKWALDPHPPGRQATNKTFSAFHAAQATNQAFHAFHAACQRRDSGPTGLPRHRRIQLPRPVSQIATFLTCTRPRTTRPRLA</sequence>
<dbReference type="EMBL" id="JACEEZ010022383">
    <property type="protein sequence ID" value="KAG0712485.1"/>
    <property type="molecule type" value="Genomic_DNA"/>
</dbReference>
<evidence type="ECO:0000313" key="1">
    <source>
        <dbReference type="EMBL" id="KAG0712485.1"/>
    </source>
</evidence>
<dbReference type="AlphaFoldDB" id="A0A8J5CIN7"/>
<proteinExistence type="predicted"/>
<evidence type="ECO:0000313" key="2">
    <source>
        <dbReference type="Proteomes" id="UP000770661"/>
    </source>
</evidence>
<keyword evidence="2" id="KW-1185">Reference proteome</keyword>
<protein>
    <submittedName>
        <fullName evidence="1">Uncharacterized protein</fullName>
    </submittedName>
</protein>
<name>A0A8J5CIN7_CHIOP</name>
<reference evidence="1" key="1">
    <citation type="submission" date="2020-07" db="EMBL/GenBank/DDBJ databases">
        <title>The High-quality genome of the commercially important snow crab, Chionoecetes opilio.</title>
        <authorList>
            <person name="Jeong J.-H."/>
            <person name="Ryu S."/>
        </authorList>
    </citation>
    <scope>NUCLEOTIDE SEQUENCE</scope>
    <source>
        <strain evidence="1">MADBK_172401_WGS</strain>
        <tissue evidence="1">Digestive gland</tissue>
    </source>
</reference>
<comment type="caution">
    <text evidence="1">The sequence shown here is derived from an EMBL/GenBank/DDBJ whole genome shotgun (WGS) entry which is preliminary data.</text>
</comment>